<keyword evidence="3" id="KW-1185">Reference proteome</keyword>
<proteinExistence type="predicted"/>
<protein>
    <submittedName>
        <fullName evidence="2">Uncharacterized protein</fullName>
    </submittedName>
</protein>
<dbReference type="AlphaFoldDB" id="A0A6A6QRC6"/>
<name>A0A6A6QRC6_9PEZI</name>
<dbReference type="EMBL" id="MU004192">
    <property type="protein sequence ID" value="KAF2493407.1"/>
    <property type="molecule type" value="Genomic_DNA"/>
</dbReference>
<gene>
    <name evidence="2" type="ORF">BU16DRAFT_79061</name>
</gene>
<evidence type="ECO:0000313" key="2">
    <source>
        <dbReference type="EMBL" id="KAF2493407.1"/>
    </source>
</evidence>
<sequence length="169" mass="18389">MARRVWCGCAVMVKPRRGCGATAGREMRARPGRSRKLREEDARDALGTGASARSVCAVPRFGWAGAKCTHHALRPREIATSGAERHGPSAIHQHEETRCWPCSCHPDSLLCTYLHSSMLEGSAARWPALSDSPASFPAGRIATRRITHRPLVPQLHPEHPLLPGHAGIT</sequence>
<organism evidence="2 3">
    <name type="scientific">Lophium mytilinum</name>
    <dbReference type="NCBI Taxonomy" id="390894"/>
    <lineage>
        <taxon>Eukaryota</taxon>
        <taxon>Fungi</taxon>
        <taxon>Dikarya</taxon>
        <taxon>Ascomycota</taxon>
        <taxon>Pezizomycotina</taxon>
        <taxon>Dothideomycetes</taxon>
        <taxon>Pleosporomycetidae</taxon>
        <taxon>Mytilinidiales</taxon>
        <taxon>Mytilinidiaceae</taxon>
        <taxon>Lophium</taxon>
    </lineage>
</organism>
<evidence type="ECO:0000313" key="3">
    <source>
        <dbReference type="Proteomes" id="UP000799750"/>
    </source>
</evidence>
<feature type="region of interest" description="Disordered" evidence="1">
    <location>
        <begin position="22"/>
        <end position="42"/>
    </location>
</feature>
<dbReference type="Proteomes" id="UP000799750">
    <property type="component" value="Unassembled WGS sequence"/>
</dbReference>
<reference evidence="2" key="1">
    <citation type="journal article" date="2020" name="Stud. Mycol.">
        <title>101 Dothideomycetes genomes: a test case for predicting lifestyles and emergence of pathogens.</title>
        <authorList>
            <person name="Haridas S."/>
            <person name="Albert R."/>
            <person name="Binder M."/>
            <person name="Bloem J."/>
            <person name="Labutti K."/>
            <person name="Salamov A."/>
            <person name="Andreopoulos B."/>
            <person name="Baker S."/>
            <person name="Barry K."/>
            <person name="Bills G."/>
            <person name="Bluhm B."/>
            <person name="Cannon C."/>
            <person name="Castanera R."/>
            <person name="Culley D."/>
            <person name="Daum C."/>
            <person name="Ezra D."/>
            <person name="Gonzalez J."/>
            <person name="Henrissat B."/>
            <person name="Kuo A."/>
            <person name="Liang C."/>
            <person name="Lipzen A."/>
            <person name="Lutzoni F."/>
            <person name="Magnuson J."/>
            <person name="Mondo S."/>
            <person name="Nolan M."/>
            <person name="Ohm R."/>
            <person name="Pangilinan J."/>
            <person name="Park H.-J."/>
            <person name="Ramirez L."/>
            <person name="Alfaro M."/>
            <person name="Sun H."/>
            <person name="Tritt A."/>
            <person name="Yoshinaga Y."/>
            <person name="Zwiers L.-H."/>
            <person name="Turgeon B."/>
            <person name="Goodwin S."/>
            <person name="Spatafora J."/>
            <person name="Crous P."/>
            <person name="Grigoriev I."/>
        </authorList>
    </citation>
    <scope>NUCLEOTIDE SEQUENCE</scope>
    <source>
        <strain evidence="2">CBS 269.34</strain>
    </source>
</reference>
<evidence type="ECO:0000256" key="1">
    <source>
        <dbReference type="SAM" id="MobiDB-lite"/>
    </source>
</evidence>
<accession>A0A6A6QRC6</accession>